<dbReference type="Gene3D" id="2.60.40.10">
    <property type="entry name" value="Immunoglobulins"/>
    <property type="match status" value="1"/>
</dbReference>
<keyword evidence="6" id="KW-0862">Zinc</keyword>
<evidence type="ECO:0000256" key="8">
    <source>
        <dbReference type="ARBA" id="ARBA00023157"/>
    </source>
</evidence>
<protein>
    <submittedName>
        <fullName evidence="11">T9SS C-terminal target domain-containing protein</fullName>
    </submittedName>
</protein>
<keyword evidence="5" id="KW-0378">Hydrolase</keyword>
<dbReference type="Gene3D" id="2.60.120.260">
    <property type="entry name" value="Galactose-binding domain-like"/>
    <property type="match status" value="1"/>
</dbReference>
<sequence length="726" mass="79296">MHCGSQNIICTLPSLKTYKLIMKKILLSLTLFIGAFSTSQAQEVHPCHTVEKTQEYLSTLSPSERAEYEEEQAEYQLDIQEYIDNNPHLLTSNNGNQRAIQYTLPVVFHIIHEGGPENISNEQVMNALNHMNEDYQKSNATWSFVNSQFLPIVADVEIEFKLAKLDNNGNCTNGITRTYSSITNGGSGTDRIAAVQAQHGNWPGNKYINIFVAKDIGGAAGYTYRPSNSGFTGTTMNNGIHVLHNYVGSIGTSSSSGTHTLTHEVGHWLDLPHTWGGTNDPGLASNCNDDDGVADTPQTIGWTTCNTNGTSCGSLDNVENFMEYSYCSKMFTNGQKARMHAALDNSVGGRNNVHSAANLTATGVNLPDVMCQADFMADRLEVCAGGTVNFQDLSYSGPTGWSWTFSGGSPSTSTSQNPSVTYNTPGTYEVSLTADDGSNSRTETKTGYITVLPTPATLPVMESFEGMNSLTNSFWNVADQGSNARFDISTSAGYTGSNSVVLSNFGQVAGNIDELISNPIDLSPVATETTLSFRYAYRKRSDSNDEWLRVLISNNCGDNWTTRKTLRGDGISELTYTSGWTPSSQEEWVTVHMTNITSAYWTSNFRFKFQFESDGGNNLYLDDINIYEGSEEDEPLSVEDEGLIKAFNVYPNPADEEANVTFSLENSQNVNVTLTNMMGQTIQSNTVHANTGKNLVMINTSNVEAGIYLVSVNIGGSKQVKRLIIK</sequence>
<dbReference type="SUPFAM" id="SSF55486">
    <property type="entry name" value="Metalloproteases ('zincins'), catalytic domain"/>
    <property type="match status" value="1"/>
</dbReference>
<dbReference type="PANTHER" id="PTHR47466:SF1">
    <property type="entry name" value="METALLOPROTEASE MEP1 (AFU_ORTHOLOGUE AFUA_1G07730)-RELATED"/>
    <property type="match status" value="1"/>
</dbReference>
<feature type="chain" id="PRO_5017534745" evidence="9">
    <location>
        <begin position="42"/>
        <end position="726"/>
    </location>
</feature>
<accession>A0A3E1EX96</accession>
<feature type="domain" description="PKD" evidence="10">
    <location>
        <begin position="387"/>
        <end position="456"/>
    </location>
</feature>
<comment type="caution">
    <text evidence="11">The sequence shown here is derived from an EMBL/GenBank/DDBJ whole genome shotgun (WGS) entry which is preliminary data.</text>
</comment>
<keyword evidence="12" id="KW-1185">Reference proteome</keyword>
<dbReference type="InterPro" id="IPR035986">
    <property type="entry name" value="PKD_dom_sf"/>
</dbReference>
<keyword evidence="4 9" id="KW-0732">Signal</keyword>
<dbReference type="Proteomes" id="UP000257127">
    <property type="component" value="Unassembled WGS sequence"/>
</dbReference>
<dbReference type="Pfam" id="PF05572">
    <property type="entry name" value="Peptidase_M43"/>
    <property type="match status" value="1"/>
</dbReference>
<dbReference type="InterPro" id="IPR008754">
    <property type="entry name" value="Peptidase_M43"/>
</dbReference>
<dbReference type="SMART" id="SM00089">
    <property type="entry name" value="PKD"/>
    <property type="match status" value="1"/>
</dbReference>
<dbReference type="EMBL" id="QURB01000005">
    <property type="protein sequence ID" value="RFC54190.1"/>
    <property type="molecule type" value="Genomic_DNA"/>
</dbReference>
<dbReference type="Pfam" id="PF18962">
    <property type="entry name" value="Por_Secre_tail"/>
    <property type="match status" value="1"/>
</dbReference>
<dbReference type="InterPro" id="IPR024079">
    <property type="entry name" value="MetalloPept_cat_dom_sf"/>
</dbReference>
<evidence type="ECO:0000256" key="3">
    <source>
        <dbReference type="ARBA" id="ARBA00022723"/>
    </source>
</evidence>
<dbReference type="SUPFAM" id="SSF49299">
    <property type="entry name" value="PKD domain"/>
    <property type="match status" value="1"/>
</dbReference>
<dbReference type="AlphaFoldDB" id="A0A3E1EX96"/>
<gene>
    <name evidence="11" type="ORF">DXU93_09395</name>
</gene>
<dbReference type="InterPro" id="IPR000601">
    <property type="entry name" value="PKD_dom"/>
</dbReference>
<name>A0A3E1EX96_9FLAO</name>
<evidence type="ECO:0000313" key="11">
    <source>
        <dbReference type="EMBL" id="RFC54190.1"/>
    </source>
</evidence>
<evidence type="ECO:0000256" key="6">
    <source>
        <dbReference type="ARBA" id="ARBA00022833"/>
    </source>
</evidence>
<evidence type="ECO:0000256" key="4">
    <source>
        <dbReference type="ARBA" id="ARBA00022729"/>
    </source>
</evidence>
<keyword evidence="3" id="KW-0479">Metal-binding</keyword>
<dbReference type="InterPro" id="IPR022409">
    <property type="entry name" value="PKD/Chitinase_dom"/>
</dbReference>
<dbReference type="PANTHER" id="PTHR47466">
    <property type="match status" value="1"/>
</dbReference>
<evidence type="ECO:0000256" key="7">
    <source>
        <dbReference type="ARBA" id="ARBA00023049"/>
    </source>
</evidence>
<dbReference type="Pfam" id="PF18911">
    <property type="entry name" value="PKD_4"/>
    <property type="match status" value="1"/>
</dbReference>
<keyword evidence="2" id="KW-0645">Protease</keyword>
<organism evidence="11 12">
    <name type="scientific">Brumimicrobium aurantiacum</name>
    <dbReference type="NCBI Taxonomy" id="1737063"/>
    <lineage>
        <taxon>Bacteria</taxon>
        <taxon>Pseudomonadati</taxon>
        <taxon>Bacteroidota</taxon>
        <taxon>Flavobacteriia</taxon>
        <taxon>Flavobacteriales</taxon>
        <taxon>Crocinitomicaceae</taxon>
        <taxon>Brumimicrobium</taxon>
    </lineage>
</organism>
<evidence type="ECO:0000256" key="9">
    <source>
        <dbReference type="SAM" id="SignalP"/>
    </source>
</evidence>
<comment type="similarity">
    <text evidence="1">Belongs to the peptidase M43B family.</text>
</comment>
<evidence type="ECO:0000256" key="1">
    <source>
        <dbReference type="ARBA" id="ARBA00008721"/>
    </source>
</evidence>
<feature type="signal peptide" evidence="9">
    <location>
        <begin position="1"/>
        <end position="41"/>
    </location>
</feature>
<keyword evidence="8" id="KW-1015">Disulfide bond</keyword>
<dbReference type="GO" id="GO:0006508">
    <property type="term" value="P:proteolysis"/>
    <property type="evidence" value="ECO:0007669"/>
    <property type="project" value="UniProtKB-KW"/>
</dbReference>
<evidence type="ECO:0000256" key="2">
    <source>
        <dbReference type="ARBA" id="ARBA00022670"/>
    </source>
</evidence>
<evidence type="ECO:0000313" key="12">
    <source>
        <dbReference type="Proteomes" id="UP000257127"/>
    </source>
</evidence>
<keyword evidence="7" id="KW-0482">Metalloprotease</keyword>
<evidence type="ECO:0000259" key="10">
    <source>
        <dbReference type="PROSITE" id="PS50093"/>
    </source>
</evidence>
<dbReference type="OrthoDB" id="9792152at2"/>
<dbReference type="GO" id="GO:0046872">
    <property type="term" value="F:metal ion binding"/>
    <property type="evidence" value="ECO:0007669"/>
    <property type="project" value="UniProtKB-KW"/>
</dbReference>
<dbReference type="PROSITE" id="PS50093">
    <property type="entry name" value="PKD"/>
    <property type="match status" value="1"/>
</dbReference>
<dbReference type="InterPro" id="IPR013783">
    <property type="entry name" value="Ig-like_fold"/>
</dbReference>
<dbReference type="InterPro" id="IPR026444">
    <property type="entry name" value="Secre_tail"/>
</dbReference>
<reference evidence="11 12" key="1">
    <citation type="submission" date="2018-08" db="EMBL/GenBank/DDBJ databases">
        <title>The draft genome squence of Brumimicrobium sp. N62.</title>
        <authorList>
            <person name="Du Z.-J."/>
            <person name="Luo H.-R."/>
        </authorList>
    </citation>
    <scope>NUCLEOTIDE SEQUENCE [LARGE SCALE GENOMIC DNA]</scope>
    <source>
        <strain evidence="11 12">N62</strain>
    </source>
</reference>
<proteinExistence type="inferred from homology"/>
<dbReference type="GO" id="GO:0008237">
    <property type="term" value="F:metallopeptidase activity"/>
    <property type="evidence" value="ECO:0007669"/>
    <property type="project" value="UniProtKB-KW"/>
</dbReference>
<dbReference type="CDD" id="cd00146">
    <property type="entry name" value="PKD"/>
    <property type="match status" value="1"/>
</dbReference>
<evidence type="ECO:0000256" key="5">
    <source>
        <dbReference type="ARBA" id="ARBA00022801"/>
    </source>
</evidence>
<dbReference type="NCBIfam" id="TIGR04183">
    <property type="entry name" value="Por_Secre_tail"/>
    <property type="match status" value="1"/>
</dbReference>
<dbReference type="Gene3D" id="3.40.390.10">
    <property type="entry name" value="Collagenase (Catalytic Domain)"/>
    <property type="match status" value="1"/>
</dbReference>